<gene>
    <name evidence="3" type="ORF">SAMN04488002_2168</name>
</gene>
<dbReference type="SUPFAM" id="SSF51735">
    <property type="entry name" value="NAD(P)-binding Rossmann-fold domains"/>
    <property type="match status" value="1"/>
</dbReference>
<dbReference type="AlphaFoldDB" id="A0A1I6GYM1"/>
<dbReference type="Pfam" id="PF00106">
    <property type="entry name" value="adh_short"/>
    <property type="match status" value="1"/>
</dbReference>
<dbReference type="GO" id="GO:0016020">
    <property type="term" value="C:membrane"/>
    <property type="evidence" value="ECO:0007669"/>
    <property type="project" value="TreeGrafter"/>
</dbReference>
<name>A0A1I6GYM1_9RHOB</name>
<protein>
    <submittedName>
        <fullName evidence="3">NADP-dependent 3-hydroxy acid dehydrogenase YdfG</fullName>
    </submittedName>
</protein>
<sequence>MGLIRAPASEKDAAMTDQTQKIALVTGASRGLGAAMAEALAGRGYHVIALARTVGGLEELDDRIKAAGGSATLVPVDINDDDAMAQICHSIHDRWGHVDLLVHAAIHVPPLAPMEHVDAKDLDKTLATNIRATARLILNTTPLLKAAETGQAVLFDDPEQADKFHGAYGLTKAAQMRMAASWRDETAKTGVAVHMLIPAPMPTATRGRFYPGEDRSKLADCHAEAARLLDQLSL</sequence>
<reference evidence="4" key="1">
    <citation type="submission" date="2016-10" db="EMBL/GenBank/DDBJ databases">
        <authorList>
            <person name="Varghese N."/>
            <person name="Submissions S."/>
        </authorList>
    </citation>
    <scope>NUCLEOTIDE SEQUENCE [LARGE SCALE GENOMIC DNA]</scope>
    <source>
        <strain evidence="4">DSM 26921</strain>
    </source>
</reference>
<dbReference type="InterPro" id="IPR036291">
    <property type="entry name" value="NAD(P)-bd_dom_sf"/>
</dbReference>
<evidence type="ECO:0000313" key="4">
    <source>
        <dbReference type="Proteomes" id="UP000199658"/>
    </source>
</evidence>
<dbReference type="PANTHER" id="PTHR44196">
    <property type="entry name" value="DEHYDROGENASE/REDUCTASE SDR FAMILY MEMBER 7B"/>
    <property type="match status" value="1"/>
</dbReference>
<keyword evidence="4" id="KW-1185">Reference proteome</keyword>
<dbReference type="CDD" id="cd05233">
    <property type="entry name" value="SDR_c"/>
    <property type="match status" value="1"/>
</dbReference>
<organism evidence="3 4">
    <name type="scientific">Litoreibacter janthinus</name>
    <dbReference type="NCBI Taxonomy" id="670154"/>
    <lineage>
        <taxon>Bacteria</taxon>
        <taxon>Pseudomonadati</taxon>
        <taxon>Pseudomonadota</taxon>
        <taxon>Alphaproteobacteria</taxon>
        <taxon>Rhodobacterales</taxon>
        <taxon>Roseobacteraceae</taxon>
        <taxon>Litoreibacter</taxon>
    </lineage>
</organism>
<dbReference type="GO" id="GO:0016491">
    <property type="term" value="F:oxidoreductase activity"/>
    <property type="evidence" value="ECO:0007669"/>
    <property type="project" value="UniProtKB-KW"/>
</dbReference>
<dbReference type="PRINTS" id="PR00081">
    <property type="entry name" value="GDHRDH"/>
</dbReference>
<keyword evidence="2" id="KW-0560">Oxidoreductase</keyword>
<evidence type="ECO:0000256" key="1">
    <source>
        <dbReference type="ARBA" id="ARBA00006484"/>
    </source>
</evidence>
<evidence type="ECO:0000256" key="2">
    <source>
        <dbReference type="ARBA" id="ARBA00023002"/>
    </source>
</evidence>
<proteinExistence type="inferred from homology"/>
<accession>A0A1I6GYM1</accession>
<dbReference type="Gene3D" id="3.40.50.720">
    <property type="entry name" value="NAD(P)-binding Rossmann-like Domain"/>
    <property type="match status" value="1"/>
</dbReference>
<dbReference type="Proteomes" id="UP000199658">
    <property type="component" value="Unassembled WGS sequence"/>
</dbReference>
<dbReference type="STRING" id="670154.SAMN04488002_2168"/>
<evidence type="ECO:0000313" key="3">
    <source>
        <dbReference type="EMBL" id="SFR47298.1"/>
    </source>
</evidence>
<dbReference type="PANTHER" id="PTHR44196:SF4">
    <property type="entry name" value="SHORT CHAIN DEHYDROGENASE"/>
    <property type="match status" value="1"/>
</dbReference>
<comment type="similarity">
    <text evidence="1">Belongs to the short-chain dehydrogenases/reductases (SDR) family.</text>
</comment>
<dbReference type="EMBL" id="FOYO01000001">
    <property type="protein sequence ID" value="SFR47298.1"/>
    <property type="molecule type" value="Genomic_DNA"/>
</dbReference>
<dbReference type="InterPro" id="IPR002347">
    <property type="entry name" value="SDR_fam"/>
</dbReference>